<keyword evidence="11" id="KW-1185">Reference proteome</keyword>
<reference evidence="10 11" key="1">
    <citation type="submission" date="2024-02" db="EMBL/GenBank/DDBJ databases">
        <authorList>
            <person name="Vignale AGUSTIN F."/>
            <person name="Sosa J E."/>
            <person name="Modenutti C."/>
        </authorList>
    </citation>
    <scope>NUCLEOTIDE SEQUENCE [LARGE SCALE GENOMIC DNA]</scope>
</reference>
<organism evidence="10 11">
    <name type="scientific">Ilex paraguariensis</name>
    <name type="common">yerba mate</name>
    <dbReference type="NCBI Taxonomy" id="185542"/>
    <lineage>
        <taxon>Eukaryota</taxon>
        <taxon>Viridiplantae</taxon>
        <taxon>Streptophyta</taxon>
        <taxon>Embryophyta</taxon>
        <taxon>Tracheophyta</taxon>
        <taxon>Spermatophyta</taxon>
        <taxon>Magnoliopsida</taxon>
        <taxon>eudicotyledons</taxon>
        <taxon>Gunneridae</taxon>
        <taxon>Pentapetalae</taxon>
        <taxon>asterids</taxon>
        <taxon>campanulids</taxon>
        <taxon>Aquifoliales</taxon>
        <taxon>Aquifoliaceae</taxon>
        <taxon>Ilex</taxon>
    </lineage>
</organism>
<dbReference type="InterPro" id="IPR013809">
    <property type="entry name" value="ENTH"/>
</dbReference>
<evidence type="ECO:0000313" key="11">
    <source>
        <dbReference type="Proteomes" id="UP001642360"/>
    </source>
</evidence>
<dbReference type="FunFam" id="1.25.40.90:FF:000035">
    <property type="entry name" value="Putative clathrin assembly protein At4g40080"/>
    <property type="match status" value="1"/>
</dbReference>
<comment type="subcellular location">
    <subcellularLocation>
        <location evidence="1">Cytoplasmic vesicle</location>
        <location evidence="1">Clathrin-coated vesicle</location>
    </subcellularLocation>
    <subcellularLocation>
        <location evidence="2">Golgi apparatus</location>
    </subcellularLocation>
    <subcellularLocation>
        <location evidence="3">Membrane</location>
        <location evidence="3">Clathrin-coated pit</location>
    </subcellularLocation>
</comment>
<evidence type="ECO:0000256" key="3">
    <source>
        <dbReference type="ARBA" id="ARBA00004600"/>
    </source>
</evidence>
<dbReference type="EMBL" id="CAUOFW020004058">
    <property type="protein sequence ID" value="CAK9163583.1"/>
    <property type="molecule type" value="Genomic_DNA"/>
</dbReference>
<dbReference type="SUPFAM" id="SSF48464">
    <property type="entry name" value="ENTH/VHS domain"/>
    <property type="match status" value="1"/>
</dbReference>
<evidence type="ECO:0000256" key="5">
    <source>
        <dbReference type="ARBA" id="ARBA00023034"/>
    </source>
</evidence>
<evidence type="ECO:0000256" key="7">
    <source>
        <dbReference type="ARBA" id="ARBA00023176"/>
    </source>
</evidence>
<dbReference type="InterPro" id="IPR011417">
    <property type="entry name" value="ANTH_dom"/>
</dbReference>
<dbReference type="CDD" id="cd16987">
    <property type="entry name" value="ANTH_N_AP180_plant"/>
    <property type="match status" value="1"/>
</dbReference>
<dbReference type="InterPro" id="IPR008942">
    <property type="entry name" value="ENTH_VHS"/>
</dbReference>
<dbReference type="InterPro" id="IPR045192">
    <property type="entry name" value="AP180-like"/>
</dbReference>
<dbReference type="GO" id="GO:0006897">
    <property type="term" value="P:endocytosis"/>
    <property type="evidence" value="ECO:0007669"/>
    <property type="project" value="UniProtKB-KW"/>
</dbReference>
<feature type="domain" description="ENTH" evidence="9">
    <location>
        <begin position="26"/>
        <end position="164"/>
    </location>
</feature>
<dbReference type="Pfam" id="PF07651">
    <property type="entry name" value="ANTH"/>
    <property type="match status" value="1"/>
</dbReference>
<gene>
    <name evidence="10" type="ORF">ILEXP_LOCUS32636</name>
</gene>
<dbReference type="Proteomes" id="UP001642360">
    <property type="component" value="Unassembled WGS sequence"/>
</dbReference>
<keyword evidence="6" id="KW-0472">Membrane</keyword>
<dbReference type="SMART" id="SM00273">
    <property type="entry name" value="ENTH"/>
    <property type="match status" value="1"/>
</dbReference>
<protein>
    <recommendedName>
        <fullName evidence="9">ENTH domain-containing protein</fullName>
    </recommendedName>
</protein>
<keyword evidence="8" id="KW-0968">Cytoplasmic vesicle</keyword>
<comment type="caution">
    <text evidence="10">The sequence shown here is derived from an EMBL/GenBank/DDBJ whole genome shotgun (WGS) entry which is preliminary data.</text>
</comment>
<dbReference type="GO" id="GO:0030136">
    <property type="term" value="C:clathrin-coated vesicle"/>
    <property type="evidence" value="ECO:0007669"/>
    <property type="project" value="UniProtKB-SubCell"/>
</dbReference>
<evidence type="ECO:0000256" key="1">
    <source>
        <dbReference type="ARBA" id="ARBA00004132"/>
    </source>
</evidence>
<dbReference type="GO" id="GO:0005794">
    <property type="term" value="C:Golgi apparatus"/>
    <property type="evidence" value="ECO:0007669"/>
    <property type="project" value="UniProtKB-SubCell"/>
</dbReference>
<evidence type="ECO:0000256" key="6">
    <source>
        <dbReference type="ARBA" id="ARBA00023136"/>
    </source>
</evidence>
<evidence type="ECO:0000256" key="8">
    <source>
        <dbReference type="ARBA" id="ARBA00023329"/>
    </source>
</evidence>
<keyword evidence="7" id="KW-0168">Coated pit</keyword>
<evidence type="ECO:0000259" key="9">
    <source>
        <dbReference type="PROSITE" id="PS50942"/>
    </source>
</evidence>
<keyword evidence="5" id="KW-0333">Golgi apparatus</keyword>
<dbReference type="PROSITE" id="PS50942">
    <property type="entry name" value="ENTH"/>
    <property type="match status" value="1"/>
</dbReference>
<accession>A0ABC8T2W5</accession>
<evidence type="ECO:0000256" key="4">
    <source>
        <dbReference type="ARBA" id="ARBA00022583"/>
    </source>
</evidence>
<evidence type="ECO:0000256" key="2">
    <source>
        <dbReference type="ARBA" id="ARBA00004555"/>
    </source>
</evidence>
<dbReference type="PANTHER" id="PTHR22951:SF24">
    <property type="entry name" value="ENTH DOMAIN-CONTAINING PROTEIN"/>
    <property type="match status" value="1"/>
</dbReference>
<evidence type="ECO:0000313" key="10">
    <source>
        <dbReference type="EMBL" id="CAK9163583.1"/>
    </source>
</evidence>
<name>A0ABC8T2W5_9AQUA</name>
<dbReference type="AlphaFoldDB" id="A0ABC8T2W5"/>
<keyword evidence="4" id="KW-0254">Endocytosis</keyword>
<sequence>MAPRKRLRELIGILKDKASLIKATLSTKRTACSIHVAVLRATTHASTAPPPEHRIAAVLSHGHSSRPTACACIEAIMDRLHNTSNAFVAMKCLMILHNIITRGSFILKDQLSFYPTAGGRNFLNLSRFRDKNDVVTWEFSWWVRWYAGVLERNLMITRVLGSYFSVSSSVKIDLDKVKDSLSSLLNSDLLRELDSLVGMVEEICRAPESLNYQQNALVYEIMRLVSEDYRSTQYQIMIRLSEFGDRIDGLSSSESAELNCCLKRLLDSKEKLVGLFANKKRNDAFWDLINHTKMQIQKLEEERERGRMLLGMARKDGISESTRFGERVIGPSQFDSLLTYGRNRLGEDRVHPTVRMAMS</sequence>
<dbReference type="GO" id="GO:0005905">
    <property type="term" value="C:clathrin-coated pit"/>
    <property type="evidence" value="ECO:0007669"/>
    <property type="project" value="UniProtKB-SubCell"/>
</dbReference>
<dbReference type="Gene3D" id="1.25.40.90">
    <property type="match status" value="1"/>
</dbReference>
<dbReference type="PANTHER" id="PTHR22951">
    <property type="entry name" value="CLATHRIN ASSEMBLY PROTEIN"/>
    <property type="match status" value="1"/>
</dbReference>
<proteinExistence type="predicted"/>
<dbReference type="InterPro" id="IPR048050">
    <property type="entry name" value="ANTH_N_plant"/>
</dbReference>